<dbReference type="HOGENOM" id="CLU_2008180_0_0_1"/>
<evidence type="ECO:0000313" key="2">
    <source>
        <dbReference type="EMBL" id="CCA21658.1"/>
    </source>
</evidence>
<reference evidence="1" key="2">
    <citation type="submission" date="2011-02" db="EMBL/GenBank/DDBJ databases">
        <authorList>
            <person name="MacLean D."/>
        </authorList>
    </citation>
    <scope>NUCLEOTIDE SEQUENCE</scope>
</reference>
<sequence>MAQIGKMSSSQYTGISRIAYLVNAVTDTSALLIDYTKAFAIYYGYIRAVAVNIIFAIHEAQSPTIAIGPLSCSISIITWISSKENDLTGCSALEFASFKSASGLTTLMVQLSHAKMTGRLPSRR</sequence>
<dbReference type="EMBL" id="FR824174">
    <property type="protein sequence ID" value="CCA21658.1"/>
    <property type="molecule type" value="Genomic_DNA"/>
</dbReference>
<dbReference type="AlphaFoldDB" id="F0WJ39"/>
<dbReference type="EMBL" id="FR824162">
    <property type="protein sequence ID" value="CCA21285.1"/>
    <property type="molecule type" value="Genomic_DNA"/>
</dbReference>
<protein>
    <submittedName>
        <fullName evidence="1">AlNc14C117G6570 protein</fullName>
    </submittedName>
    <submittedName>
        <fullName evidence="2">AlNc14C129G6907 protein</fullName>
    </submittedName>
</protein>
<proteinExistence type="predicted"/>
<evidence type="ECO:0000313" key="1">
    <source>
        <dbReference type="EMBL" id="CCA21285.1"/>
    </source>
</evidence>
<organism evidence="1">
    <name type="scientific">Albugo laibachii Nc14</name>
    <dbReference type="NCBI Taxonomy" id="890382"/>
    <lineage>
        <taxon>Eukaryota</taxon>
        <taxon>Sar</taxon>
        <taxon>Stramenopiles</taxon>
        <taxon>Oomycota</taxon>
        <taxon>Peronosporomycetes</taxon>
        <taxon>Albuginales</taxon>
        <taxon>Albuginaceae</taxon>
        <taxon>Albugo</taxon>
    </lineage>
</organism>
<reference evidence="1" key="1">
    <citation type="journal article" date="2011" name="PLoS Biol.">
        <title>Gene gain and loss during evolution of obligate parasitism in the white rust pathogen of Arabidopsis thaliana.</title>
        <authorList>
            <person name="Kemen E."/>
            <person name="Gardiner A."/>
            <person name="Schultz-Larsen T."/>
            <person name="Kemen A.C."/>
            <person name="Balmuth A.L."/>
            <person name="Robert-Seilaniantz A."/>
            <person name="Bailey K."/>
            <person name="Holub E."/>
            <person name="Studholme D.J."/>
            <person name="Maclean D."/>
            <person name="Jones J.D."/>
        </authorList>
    </citation>
    <scope>NUCLEOTIDE SEQUENCE</scope>
</reference>
<name>F0WJ39_9STRA</name>
<accession>F0WJ39</accession>
<gene>
    <name evidence="1" type="primary">AlNc14C117G6570</name>
    <name evidence="2" type="synonym">AlNc14C129G6907</name>
    <name evidence="1" type="ORF">ALNC14_074280</name>
    <name evidence="2" type="ORF">ALNC14_078010</name>
</gene>